<dbReference type="AlphaFoldDB" id="A0A8H5LQB8"/>
<dbReference type="EMBL" id="JAACJN010000165">
    <property type="protein sequence ID" value="KAF5365559.1"/>
    <property type="molecule type" value="Genomic_DNA"/>
</dbReference>
<gene>
    <name evidence="1" type="ORF">D9757_010904</name>
</gene>
<evidence type="ECO:0000313" key="2">
    <source>
        <dbReference type="Proteomes" id="UP000518752"/>
    </source>
</evidence>
<reference evidence="1 2" key="1">
    <citation type="journal article" date="2020" name="ISME J.">
        <title>Uncovering the hidden diversity of litter-decomposition mechanisms in mushroom-forming fungi.</title>
        <authorList>
            <person name="Floudas D."/>
            <person name="Bentzer J."/>
            <person name="Ahren D."/>
            <person name="Johansson T."/>
            <person name="Persson P."/>
            <person name="Tunlid A."/>
        </authorList>
    </citation>
    <scope>NUCLEOTIDE SEQUENCE [LARGE SCALE GENOMIC DNA]</scope>
    <source>
        <strain evidence="1 2">CBS 406.79</strain>
    </source>
</reference>
<dbReference type="Proteomes" id="UP000518752">
    <property type="component" value="Unassembled WGS sequence"/>
</dbReference>
<evidence type="ECO:0008006" key="3">
    <source>
        <dbReference type="Google" id="ProtNLM"/>
    </source>
</evidence>
<keyword evidence="2" id="KW-1185">Reference proteome</keyword>
<dbReference type="OrthoDB" id="422086at2759"/>
<proteinExistence type="predicted"/>
<protein>
    <recommendedName>
        <fullName evidence="3">Protein-S-isoprenylcysteine O-methyltransferase</fullName>
    </recommendedName>
</protein>
<organism evidence="1 2">
    <name type="scientific">Collybiopsis confluens</name>
    <dbReference type="NCBI Taxonomy" id="2823264"/>
    <lineage>
        <taxon>Eukaryota</taxon>
        <taxon>Fungi</taxon>
        <taxon>Dikarya</taxon>
        <taxon>Basidiomycota</taxon>
        <taxon>Agaricomycotina</taxon>
        <taxon>Agaricomycetes</taxon>
        <taxon>Agaricomycetidae</taxon>
        <taxon>Agaricales</taxon>
        <taxon>Marasmiineae</taxon>
        <taxon>Omphalotaceae</taxon>
        <taxon>Collybiopsis</taxon>
    </lineage>
</organism>
<evidence type="ECO:0000313" key="1">
    <source>
        <dbReference type="EMBL" id="KAF5365559.1"/>
    </source>
</evidence>
<name>A0A8H5LQB8_9AGAR</name>
<sequence length="225" mass="24973">MTYLAGIHFSHAQSIEGLVTASTIATFVGIISTQRKWQAKANKEAGEISALPTSFWGRLVTPLHAIATVTVPVSYLTGVLSHGFRQPGWYTRTGLDKLVSVDTEAIGYARVVASLGLLGTLWWHEKILNVLGKQIHYIGPRERGQVVSTGNYAVIRHPIYWQAASHHGPRPTRYTLCRVLVLDAPRKFGGMHRCFWVQDERRGAADGRKQSYGLGLPRIQEESTL</sequence>
<dbReference type="Gene3D" id="1.20.120.1630">
    <property type="match status" value="1"/>
</dbReference>
<comment type="caution">
    <text evidence="1">The sequence shown here is derived from an EMBL/GenBank/DDBJ whole genome shotgun (WGS) entry which is preliminary data.</text>
</comment>
<accession>A0A8H5LQB8</accession>